<keyword evidence="1 11" id="KW-0639">Primosome</keyword>
<proteinExistence type="inferred from homology"/>
<keyword evidence="6 11" id="KW-0347">Helicase</keyword>
<accession>A0ABP9TTB5</accession>
<evidence type="ECO:0000256" key="9">
    <source>
        <dbReference type="ARBA" id="ARBA00023125"/>
    </source>
</evidence>
<feature type="binding site" evidence="11">
    <location>
        <position position="401"/>
    </location>
    <ligand>
        <name>Zn(2+)</name>
        <dbReference type="ChEBI" id="CHEBI:29105"/>
        <label>1</label>
    </ligand>
</feature>
<feature type="binding site" evidence="11">
    <location>
        <position position="385"/>
    </location>
    <ligand>
        <name>Zn(2+)</name>
        <dbReference type="ChEBI" id="CHEBI:29105"/>
        <label>2</label>
    </ligand>
</feature>
<feature type="binding site" evidence="11">
    <location>
        <position position="388"/>
    </location>
    <ligand>
        <name>Zn(2+)</name>
        <dbReference type="ChEBI" id="CHEBI:29105"/>
        <label>2</label>
    </ligand>
</feature>
<keyword evidence="4 11" id="KW-0547">Nucleotide-binding</keyword>
<evidence type="ECO:0000256" key="4">
    <source>
        <dbReference type="ARBA" id="ARBA00022741"/>
    </source>
</evidence>
<evidence type="ECO:0000256" key="5">
    <source>
        <dbReference type="ARBA" id="ARBA00022801"/>
    </source>
</evidence>
<reference evidence="13 14" key="1">
    <citation type="journal article" date="2024" name="Microbiol. Immunol.">
        <title>Discovery of a novel spotted fever group Rickettsia, 'Candidatus Rickettsia kedanie,' in unfed larval chigger mites, Leptotrombidium scutellare.</title>
        <authorList>
            <person name="Ogawa M."/>
            <person name="Matsutani M."/>
            <person name="Katayama T."/>
            <person name="Takada N."/>
            <person name="Noda S."/>
            <person name="Takahashi M."/>
            <person name="Kageyama D."/>
            <person name="Hanaoka N."/>
            <person name="Ebihara H."/>
        </authorList>
    </citation>
    <scope>NUCLEOTIDE SEQUENCE [LARGE SCALE GENOMIC DNA]</scope>
    <source>
        <strain evidence="13 14">KNCP2-13</strain>
    </source>
</reference>
<keyword evidence="14" id="KW-1185">Reference proteome</keyword>
<dbReference type="NCBIfam" id="NF004072">
    <property type="entry name" value="PRK05580.2-4"/>
    <property type="match status" value="1"/>
</dbReference>
<dbReference type="Pfam" id="PF18319">
    <property type="entry name" value="Zn_ribbon_PriA"/>
    <property type="match status" value="1"/>
</dbReference>
<evidence type="ECO:0000256" key="8">
    <source>
        <dbReference type="ARBA" id="ARBA00022840"/>
    </source>
</evidence>
<feature type="binding site" evidence="11">
    <location>
        <position position="370"/>
    </location>
    <ligand>
        <name>Zn(2+)</name>
        <dbReference type="ChEBI" id="CHEBI:29105"/>
        <label>2</label>
    </ligand>
</feature>
<dbReference type="InterPro" id="IPR041236">
    <property type="entry name" value="PriA_C"/>
</dbReference>
<dbReference type="Gene3D" id="3.40.50.300">
    <property type="entry name" value="P-loop containing nucleotide triphosphate hydrolases"/>
    <property type="match status" value="2"/>
</dbReference>
<dbReference type="EC" id="5.6.2.4" evidence="11"/>
<dbReference type="PROSITE" id="PS51192">
    <property type="entry name" value="HELICASE_ATP_BIND_1"/>
    <property type="match status" value="1"/>
</dbReference>
<dbReference type="InterPro" id="IPR011545">
    <property type="entry name" value="DEAD/DEAH_box_helicase_dom"/>
</dbReference>
<dbReference type="SMART" id="SM00487">
    <property type="entry name" value="DEXDc"/>
    <property type="match status" value="1"/>
</dbReference>
<dbReference type="EMBL" id="BAABMM010000027">
    <property type="protein sequence ID" value="GAA5252387.1"/>
    <property type="molecule type" value="Genomic_DNA"/>
</dbReference>
<dbReference type="SMART" id="SM00490">
    <property type="entry name" value="HELICc"/>
    <property type="match status" value="1"/>
</dbReference>
<organism evidence="13 14">
    <name type="scientific">Candidatus Rickettsia kedanie</name>
    <dbReference type="NCBI Taxonomy" id="3115352"/>
    <lineage>
        <taxon>Bacteria</taxon>
        <taxon>Pseudomonadati</taxon>
        <taxon>Pseudomonadota</taxon>
        <taxon>Alphaproteobacteria</taxon>
        <taxon>Rickettsiales</taxon>
        <taxon>Rickettsiaceae</taxon>
        <taxon>Rickettsieae</taxon>
        <taxon>Rickettsia</taxon>
        <taxon>spotted fever group</taxon>
    </lineage>
</organism>
<gene>
    <name evidence="11" type="primary">priA</name>
    <name evidence="13" type="ORF">KNCP2_06750</name>
</gene>
<dbReference type="InterPro" id="IPR042115">
    <property type="entry name" value="PriA_3primeBD_sf"/>
</dbReference>
<evidence type="ECO:0000256" key="6">
    <source>
        <dbReference type="ARBA" id="ARBA00022806"/>
    </source>
</evidence>
<keyword evidence="2 11" id="KW-0235">DNA replication</keyword>
<dbReference type="SUPFAM" id="SSF52540">
    <property type="entry name" value="P-loop containing nucleoside triphosphate hydrolases"/>
    <property type="match status" value="1"/>
</dbReference>
<keyword evidence="3 11" id="KW-0479">Metal-binding</keyword>
<evidence type="ECO:0000256" key="3">
    <source>
        <dbReference type="ARBA" id="ARBA00022723"/>
    </source>
</evidence>
<protein>
    <recommendedName>
        <fullName evidence="11">Replication restart protein PriA</fullName>
    </recommendedName>
    <alternativeName>
        <fullName evidence="11">ATP-dependent DNA helicase PriA</fullName>
        <ecNumber evidence="11">5.6.2.4</ecNumber>
    </alternativeName>
    <alternativeName>
        <fullName evidence="11">DNA 3'-5' helicase PriA</fullName>
    </alternativeName>
</protein>
<evidence type="ECO:0000256" key="10">
    <source>
        <dbReference type="ARBA" id="ARBA00023235"/>
    </source>
</evidence>
<comment type="cofactor">
    <cofactor evidence="11">
        <name>Zn(2+)</name>
        <dbReference type="ChEBI" id="CHEBI:29105"/>
    </cofactor>
    <text evidence="11">Binds 2 zinc ions per subunit.</text>
</comment>
<dbReference type="InterPro" id="IPR027417">
    <property type="entry name" value="P-loop_NTPase"/>
</dbReference>
<dbReference type="CDD" id="cd18804">
    <property type="entry name" value="SF2_C_priA"/>
    <property type="match status" value="1"/>
</dbReference>
<comment type="catalytic activity">
    <reaction evidence="11">
        <text>ATP + H2O = ADP + phosphate + H(+)</text>
        <dbReference type="Rhea" id="RHEA:13065"/>
        <dbReference type="ChEBI" id="CHEBI:15377"/>
        <dbReference type="ChEBI" id="CHEBI:15378"/>
        <dbReference type="ChEBI" id="CHEBI:30616"/>
        <dbReference type="ChEBI" id="CHEBI:43474"/>
        <dbReference type="ChEBI" id="CHEBI:456216"/>
        <dbReference type="EC" id="5.6.2.4"/>
    </reaction>
</comment>
<comment type="subunit">
    <text evidence="11">Component of the replication restart primosome.</text>
</comment>
<evidence type="ECO:0000259" key="12">
    <source>
        <dbReference type="PROSITE" id="PS51192"/>
    </source>
</evidence>
<evidence type="ECO:0000256" key="1">
    <source>
        <dbReference type="ARBA" id="ARBA00022515"/>
    </source>
</evidence>
<dbReference type="NCBIfam" id="TIGR00595">
    <property type="entry name" value="priA"/>
    <property type="match status" value="1"/>
</dbReference>
<dbReference type="InterPro" id="IPR005259">
    <property type="entry name" value="PriA"/>
</dbReference>
<evidence type="ECO:0000256" key="11">
    <source>
        <dbReference type="HAMAP-Rule" id="MF_00983"/>
    </source>
</evidence>
<comment type="similarity">
    <text evidence="11">Belongs to the helicase family. PriA subfamily.</text>
</comment>
<keyword evidence="7 11" id="KW-0862">Zinc</keyword>
<dbReference type="Proteomes" id="UP001628124">
    <property type="component" value="Unassembled WGS sequence"/>
</dbReference>
<dbReference type="PANTHER" id="PTHR30580:SF0">
    <property type="entry name" value="PRIMOSOMAL PROTEIN N"/>
    <property type="match status" value="1"/>
</dbReference>
<dbReference type="Pfam" id="PF00271">
    <property type="entry name" value="Helicase_C"/>
    <property type="match status" value="1"/>
</dbReference>
<dbReference type="InterPro" id="IPR040498">
    <property type="entry name" value="PriA_CRR"/>
</dbReference>
<dbReference type="Pfam" id="PF18074">
    <property type="entry name" value="PriA_C"/>
    <property type="match status" value="1"/>
</dbReference>
<dbReference type="InterPro" id="IPR014001">
    <property type="entry name" value="Helicase_ATP-bd"/>
</dbReference>
<comment type="caution">
    <text evidence="13">The sequence shown here is derived from an EMBL/GenBank/DDBJ whole genome shotgun (WGS) entry which is preliminary data.</text>
</comment>
<dbReference type="CDD" id="cd17929">
    <property type="entry name" value="DEXHc_priA"/>
    <property type="match status" value="1"/>
</dbReference>
<dbReference type="Gene3D" id="3.40.1440.60">
    <property type="entry name" value="PriA, 3(prime) DNA-binding domain"/>
    <property type="match status" value="1"/>
</dbReference>
<comment type="catalytic activity">
    <reaction evidence="11">
        <text>Couples ATP hydrolysis with the unwinding of duplex DNA by translocating in the 3'-5' direction.</text>
        <dbReference type="EC" id="5.6.2.4"/>
    </reaction>
</comment>
<keyword evidence="10 11" id="KW-0413">Isomerase</keyword>
<keyword evidence="5 11" id="KW-0378">Hydrolase</keyword>
<sequence>MRIAKILLPAAKLFPLDYLIAEDLELNIGDLVVVPFRNKELTGIIWEFTTIPEAKKLKTVKEKVPLNLNMTLEVVELIKWMSSYYMSELGSIAKLVLPIDIAEKPIKVKEQKVNNNFVLPNLSEEQNRAVTVLNESRKPVIIKGVTGSGKTEIYFHLIADYLAKGKQVLVMLPEIALSTQIINRFIERFGFEPIIWNSNVTKAQKKMILRGILSDKVKVVIGARSSLFLPFKNLGLIVIDEEHDDSYKQDDGILYNARDTAIVRGRFDKAQIVLCSATPSIETIYNIETGKYQRVTLVNRYKDVDLPNIEIIDMTKEKLAKNSYLSKILIEAIKDNLDNKKQVLLFLNRRGYAPLMLCKACGYRFTCKFCSSWMVVHKATKKLECHHCGYQSKIFSACPECLEGETLTICGPGIERIEEEAKALFPESKIALISKDHAKNPEKIVQLLHQMENLEIDILIGTQMITKGYHFPNLTLVGVIDADLGSNNADLRASERTFQLLHQVGGRAGRGDSKGVVYLQSYYPDNIIFSYVKAGDEDSFFANELEIRKSADMPPFSKTASIILSGSSESKILEIARDMVRIAPKANVKILGPASSLMSKLAGKYRYRILIIAGKKFNLQKYLKFWLSLIKIPSFCHLKIDIDPKSFY</sequence>
<keyword evidence="9 11" id="KW-0238">DNA-binding</keyword>
<feature type="binding site" evidence="11">
    <location>
        <position position="361"/>
    </location>
    <ligand>
        <name>Zn(2+)</name>
        <dbReference type="ChEBI" id="CHEBI:29105"/>
        <label>1</label>
    </ligand>
</feature>
<evidence type="ECO:0000256" key="2">
    <source>
        <dbReference type="ARBA" id="ARBA00022705"/>
    </source>
</evidence>
<feature type="binding site" evidence="11">
    <location>
        <position position="358"/>
    </location>
    <ligand>
        <name>Zn(2+)</name>
        <dbReference type="ChEBI" id="CHEBI:29105"/>
        <label>1</label>
    </ligand>
</feature>
<evidence type="ECO:0000256" key="7">
    <source>
        <dbReference type="ARBA" id="ARBA00022833"/>
    </source>
</evidence>
<evidence type="ECO:0000313" key="13">
    <source>
        <dbReference type="EMBL" id="GAA5252387.1"/>
    </source>
</evidence>
<dbReference type="InterPro" id="IPR001650">
    <property type="entry name" value="Helicase_C-like"/>
</dbReference>
<dbReference type="HAMAP" id="MF_00983">
    <property type="entry name" value="PriA"/>
    <property type="match status" value="1"/>
</dbReference>
<keyword evidence="8 11" id="KW-0067">ATP-binding</keyword>
<feature type="binding site" evidence="11">
    <location>
        <position position="398"/>
    </location>
    <ligand>
        <name>Zn(2+)</name>
        <dbReference type="ChEBI" id="CHEBI:29105"/>
        <label>1</label>
    </ligand>
</feature>
<feature type="binding site" evidence="11">
    <location>
        <position position="367"/>
    </location>
    <ligand>
        <name>Zn(2+)</name>
        <dbReference type="ChEBI" id="CHEBI:29105"/>
        <label>2</label>
    </ligand>
</feature>
<name>A0ABP9TTB5_9RICK</name>
<dbReference type="Pfam" id="PF17764">
    <property type="entry name" value="PriA_3primeBD"/>
    <property type="match status" value="1"/>
</dbReference>
<comment type="function">
    <text evidence="11">Initiates the restart of stalled replication forks, which reloads the replicative helicase on sites other than the origin of replication. Recognizes and binds to abandoned replication forks and remodels them to uncover a helicase loading site. Promotes assembly of the primosome at these replication forks.</text>
</comment>
<dbReference type="PANTHER" id="PTHR30580">
    <property type="entry name" value="PRIMOSOMAL PROTEIN N"/>
    <property type="match status" value="1"/>
</dbReference>
<feature type="domain" description="Helicase ATP-binding" evidence="12">
    <location>
        <begin position="131"/>
        <end position="297"/>
    </location>
</feature>
<dbReference type="InterPro" id="IPR041222">
    <property type="entry name" value="PriA_3primeBD"/>
</dbReference>
<evidence type="ECO:0000313" key="14">
    <source>
        <dbReference type="Proteomes" id="UP001628124"/>
    </source>
</evidence>
<dbReference type="Pfam" id="PF00270">
    <property type="entry name" value="DEAD"/>
    <property type="match status" value="1"/>
</dbReference>
<dbReference type="RefSeq" id="WP_412708058.1">
    <property type="nucleotide sequence ID" value="NZ_BAABMM010000027.1"/>
</dbReference>